<protein>
    <submittedName>
        <fullName evidence="2">CDP-alcohol phosphatidyltransferase family protein</fullName>
    </submittedName>
</protein>
<dbReference type="Gene3D" id="1.20.120.1760">
    <property type="match status" value="1"/>
</dbReference>
<dbReference type="RefSeq" id="WP_087696880.1">
    <property type="nucleotide sequence ID" value="NZ_CBDAAV010000005.1"/>
</dbReference>
<evidence type="ECO:0000313" key="2">
    <source>
        <dbReference type="EMBL" id="MBE8611272.1"/>
    </source>
</evidence>
<gene>
    <name evidence="2" type="ORF">CYG68_02410</name>
</gene>
<dbReference type="InterPro" id="IPR043130">
    <property type="entry name" value="CDP-OH_PTrfase_TM_dom"/>
</dbReference>
<dbReference type="EMBL" id="PKLF01000002">
    <property type="protein sequence ID" value="MBE8611272.1"/>
    <property type="molecule type" value="Genomic_DNA"/>
</dbReference>
<feature type="transmembrane region" description="Helical" evidence="1">
    <location>
        <begin position="191"/>
        <end position="207"/>
    </location>
</feature>
<accession>A0A8I0PWD1</accession>
<evidence type="ECO:0000313" key="3">
    <source>
        <dbReference type="Proteomes" id="UP000650477"/>
    </source>
</evidence>
<dbReference type="Proteomes" id="UP000650477">
    <property type="component" value="Unassembled WGS sequence"/>
</dbReference>
<dbReference type="GO" id="GO:0016740">
    <property type="term" value="F:transferase activity"/>
    <property type="evidence" value="ECO:0007669"/>
    <property type="project" value="UniProtKB-KW"/>
</dbReference>
<evidence type="ECO:0000256" key="1">
    <source>
        <dbReference type="SAM" id="Phobius"/>
    </source>
</evidence>
<name>A0A8I0PWD1_MORMO</name>
<sequence>MESEEIRDRRPIKARQTRWATSAARLLQQRGATPNGISVASSVCALFAAAAFYGALNSELTVLRIILFLLAALMVQGRLICNLLDGMVAVEGGLRSPVGAVFNDLPDRVSDSLILIGAGYGLAGFIAYAPQLGWAAALMAVMTAYVRVLGGSCEQPQKFSGPMAKQHRMALLTAGAVAACFLPLYQAQWLFLIILWVITLGALWTTVRRTRILMTDLRKDNKG</sequence>
<keyword evidence="1" id="KW-0812">Transmembrane</keyword>
<feature type="transmembrane region" description="Helical" evidence="1">
    <location>
        <begin position="62"/>
        <end position="84"/>
    </location>
</feature>
<dbReference type="AlphaFoldDB" id="A0A8I0PWD1"/>
<organism evidence="2 3">
    <name type="scientific">Morganella morganii</name>
    <name type="common">Proteus morganii</name>
    <dbReference type="NCBI Taxonomy" id="582"/>
    <lineage>
        <taxon>Bacteria</taxon>
        <taxon>Pseudomonadati</taxon>
        <taxon>Pseudomonadota</taxon>
        <taxon>Gammaproteobacteria</taxon>
        <taxon>Enterobacterales</taxon>
        <taxon>Morganellaceae</taxon>
        <taxon>Morganella</taxon>
    </lineage>
</organism>
<proteinExistence type="predicted"/>
<keyword evidence="2" id="KW-0808">Transferase</keyword>
<feature type="transmembrane region" description="Helical" evidence="1">
    <location>
        <begin position="35"/>
        <end position="56"/>
    </location>
</feature>
<feature type="transmembrane region" description="Helical" evidence="1">
    <location>
        <begin position="105"/>
        <end position="126"/>
    </location>
</feature>
<reference evidence="2" key="1">
    <citation type="submission" date="2017-12" db="EMBL/GenBank/DDBJ databases">
        <title>Genome sequencing and analysis.</title>
        <authorList>
            <person name="Huang Y.-T."/>
        </authorList>
    </citation>
    <scope>NUCLEOTIDE SEQUENCE</scope>
    <source>
        <strain evidence="2">VGH116</strain>
    </source>
</reference>
<comment type="caution">
    <text evidence="2">The sequence shown here is derived from an EMBL/GenBank/DDBJ whole genome shotgun (WGS) entry which is preliminary data.</text>
</comment>
<keyword evidence="1" id="KW-1133">Transmembrane helix</keyword>
<keyword evidence="1" id="KW-0472">Membrane</keyword>